<evidence type="ECO:0000313" key="4">
    <source>
        <dbReference type="Proteomes" id="UP000013827"/>
    </source>
</evidence>
<keyword evidence="4" id="KW-1185">Reference proteome</keyword>
<protein>
    <submittedName>
        <fullName evidence="3">Uncharacterized protein</fullName>
    </submittedName>
</protein>
<dbReference type="GeneID" id="17276296"/>
<dbReference type="EnsemblProtists" id="EOD31023">
    <property type="protein sequence ID" value="EOD31023"/>
    <property type="gene ID" value="EMIHUDRAFT_203094"/>
</dbReference>
<feature type="region of interest" description="Disordered" evidence="2">
    <location>
        <begin position="65"/>
        <end position="100"/>
    </location>
</feature>
<dbReference type="HOGENOM" id="CLU_056101_0_0_1"/>
<evidence type="ECO:0000313" key="3">
    <source>
        <dbReference type="EnsemblProtists" id="EOD31023"/>
    </source>
</evidence>
<sequence>MGARSASPRARTHGYADVPLRLLHSLHTLHQPLEREGSSCASLLPQSPTPRESPVPLVSLYETRHKQCSRPTTPRPLTADSSAWDVAGRARTPPTPDTPRAVNRLRAECERLALDLREIRARHARESMRMQQLMKRKLAESDVNVRCLAHEFGRSEREATRERSHHERVRDAVNSELRVAKGQLAQAAEVQREALSESEGECAAQRATIAAQKREIRALSLKLQRSEAMREAQAAALQEAVASSAGWRDAEKEWAARLATAETEAAARIGMLKAELGAACEREGALHVACRTLAADVHEARESSLRLWSGQVAVLPNRKEETTVRLQRREREAFGSGRRGWSYTEPRGSRHRVFEFRCKNLFFVSRVA</sequence>
<accession>A0A0D3K5I8</accession>
<dbReference type="RefSeq" id="XP_005783452.1">
    <property type="nucleotide sequence ID" value="XM_005783395.1"/>
</dbReference>
<dbReference type="Proteomes" id="UP000013827">
    <property type="component" value="Unassembled WGS sequence"/>
</dbReference>
<evidence type="ECO:0000256" key="2">
    <source>
        <dbReference type="SAM" id="MobiDB-lite"/>
    </source>
</evidence>
<feature type="coiled-coil region" evidence="1">
    <location>
        <begin position="102"/>
        <end position="136"/>
    </location>
</feature>
<dbReference type="KEGG" id="ehx:EMIHUDRAFT_203094"/>
<keyword evidence="1" id="KW-0175">Coiled coil</keyword>
<reference evidence="3" key="2">
    <citation type="submission" date="2024-10" db="UniProtKB">
        <authorList>
            <consortium name="EnsemblProtists"/>
        </authorList>
    </citation>
    <scope>IDENTIFICATION</scope>
</reference>
<name>A0A0D3K5I8_EMIH1</name>
<dbReference type="AlphaFoldDB" id="A0A0D3K5I8"/>
<proteinExistence type="predicted"/>
<organism evidence="3 4">
    <name type="scientific">Emiliania huxleyi (strain CCMP1516)</name>
    <dbReference type="NCBI Taxonomy" id="280463"/>
    <lineage>
        <taxon>Eukaryota</taxon>
        <taxon>Haptista</taxon>
        <taxon>Haptophyta</taxon>
        <taxon>Prymnesiophyceae</taxon>
        <taxon>Isochrysidales</taxon>
        <taxon>Noelaerhabdaceae</taxon>
        <taxon>Emiliania</taxon>
    </lineage>
</organism>
<reference evidence="4" key="1">
    <citation type="journal article" date="2013" name="Nature">
        <title>Pan genome of the phytoplankton Emiliania underpins its global distribution.</title>
        <authorList>
            <person name="Read B.A."/>
            <person name="Kegel J."/>
            <person name="Klute M.J."/>
            <person name="Kuo A."/>
            <person name="Lefebvre S.C."/>
            <person name="Maumus F."/>
            <person name="Mayer C."/>
            <person name="Miller J."/>
            <person name="Monier A."/>
            <person name="Salamov A."/>
            <person name="Young J."/>
            <person name="Aguilar M."/>
            <person name="Claverie J.M."/>
            <person name="Frickenhaus S."/>
            <person name="Gonzalez K."/>
            <person name="Herman E.K."/>
            <person name="Lin Y.C."/>
            <person name="Napier J."/>
            <person name="Ogata H."/>
            <person name="Sarno A.F."/>
            <person name="Shmutz J."/>
            <person name="Schroeder D."/>
            <person name="de Vargas C."/>
            <person name="Verret F."/>
            <person name="von Dassow P."/>
            <person name="Valentin K."/>
            <person name="Van de Peer Y."/>
            <person name="Wheeler G."/>
            <person name="Dacks J.B."/>
            <person name="Delwiche C.F."/>
            <person name="Dyhrman S.T."/>
            <person name="Glockner G."/>
            <person name="John U."/>
            <person name="Richards T."/>
            <person name="Worden A.Z."/>
            <person name="Zhang X."/>
            <person name="Grigoriev I.V."/>
            <person name="Allen A.E."/>
            <person name="Bidle K."/>
            <person name="Borodovsky M."/>
            <person name="Bowler C."/>
            <person name="Brownlee C."/>
            <person name="Cock J.M."/>
            <person name="Elias M."/>
            <person name="Gladyshev V.N."/>
            <person name="Groth M."/>
            <person name="Guda C."/>
            <person name="Hadaegh A."/>
            <person name="Iglesias-Rodriguez M.D."/>
            <person name="Jenkins J."/>
            <person name="Jones B.M."/>
            <person name="Lawson T."/>
            <person name="Leese F."/>
            <person name="Lindquist E."/>
            <person name="Lobanov A."/>
            <person name="Lomsadze A."/>
            <person name="Malik S.B."/>
            <person name="Marsh M.E."/>
            <person name="Mackinder L."/>
            <person name="Mock T."/>
            <person name="Mueller-Roeber B."/>
            <person name="Pagarete A."/>
            <person name="Parker M."/>
            <person name="Probert I."/>
            <person name="Quesneville H."/>
            <person name="Raines C."/>
            <person name="Rensing S.A."/>
            <person name="Riano-Pachon D.M."/>
            <person name="Richier S."/>
            <person name="Rokitta S."/>
            <person name="Shiraiwa Y."/>
            <person name="Soanes D.M."/>
            <person name="van der Giezen M."/>
            <person name="Wahlund T.M."/>
            <person name="Williams B."/>
            <person name="Wilson W."/>
            <person name="Wolfe G."/>
            <person name="Wurch L.L."/>
        </authorList>
    </citation>
    <scope>NUCLEOTIDE SEQUENCE</scope>
</reference>
<evidence type="ECO:0000256" key="1">
    <source>
        <dbReference type="SAM" id="Coils"/>
    </source>
</evidence>
<dbReference type="PaxDb" id="2903-EOD31023"/>